<sequence>MSDRDPMASIFVEYTDDTTAEVKERSTDPLWRKARRRRIGRTAAAAAAALALVAPASWLLAGAAGSDGQVEESAQEQSFEIVEGGPDDGGVTLVFGQVELVGATIDLPSFAPGNAGVDRVCTVDGAVVADGRLEAPEATGTVFLKQFVQLPVIDEDDETQALFSPQVALFGCDTGDETLFQAVVVEQVDGEWTATQEAVRSEPGGESPQYLSSDADGDLLVVFAERFDPGADDVAHWVERVVLDSDEAPVREPVGDLEADGYADLAVDAAVTETDEADVWTIAVTVRNTGPWVVSDQIVAAGRNEGVEVLSGAPVVVPAGEDLSAVEEIDGLAVGQSRTLEWTVAVDADALPESELSPLFVVQVQSAAPWQEAPELVRELDWYSSGVMIQWDGESETVEYIG</sequence>
<proteinExistence type="predicted"/>
<organism evidence="2 3">
    <name type="scientific">Glycomyces albidus</name>
    <dbReference type="NCBI Taxonomy" id="2656774"/>
    <lineage>
        <taxon>Bacteria</taxon>
        <taxon>Bacillati</taxon>
        <taxon>Actinomycetota</taxon>
        <taxon>Actinomycetes</taxon>
        <taxon>Glycomycetales</taxon>
        <taxon>Glycomycetaceae</taxon>
        <taxon>Glycomyces</taxon>
    </lineage>
</organism>
<evidence type="ECO:0000313" key="3">
    <source>
        <dbReference type="Proteomes" id="UP000477750"/>
    </source>
</evidence>
<dbReference type="AlphaFoldDB" id="A0A6L5G6L8"/>
<evidence type="ECO:0000256" key="1">
    <source>
        <dbReference type="SAM" id="Phobius"/>
    </source>
</evidence>
<keyword evidence="1" id="KW-0472">Membrane</keyword>
<gene>
    <name evidence="2" type="ORF">GFD30_06765</name>
</gene>
<dbReference type="RefSeq" id="WP_153024418.1">
    <property type="nucleotide sequence ID" value="NZ_WIAO01000005.1"/>
</dbReference>
<protein>
    <submittedName>
        <fullName evidence="2">Uncharacterized protein</fullName>
    </submittedName>
</protein>
<feature type="transmembrane region" description="Helical" evidence="1">
    <location>
        <begin position="42"/>
        <end position="61"/>
    </location>
</feature>
<evidence type="ECO:0000313" key="2">
    <source>
        <dbReference type="EMBL" id="MQM25272.1"/>
    </source>
</evidence>
<accession>A0A6L5G6L8</accession>
<comment type="caution">
    <text evidence="2">The sequence shown here is derived from an EMBL/GenBank/DDBJ whole genome shotgun (WGS) entry which is preliminary data.</text>
</comment>
<keyword evidence="1" id="KW-0812">Transmembrane</keyword>
<dbReference type="Proteomes" id="UP000477750">
    <property type="component" value="Unassembled WGS sequence"/>
</dbReference>
<keyword evidence="3" id="KW-1185">Reference proteome</keyword>
<keyword evidence="1" id="KW-1133">Transmembrane helix</keyword>
<dbReference type="EMBL" id="WIAO01000005">
    <property type="protein sequence ID" value="MQM25272.1"/>
    <property type="molecule type" value="Genomic_DNA"/>
</dbReference>
<reference evidence="2 3" key="1">
    <citation type="submission" date="2019-10" db="EMBL/GenBank/DDBJ databases">
        <title>Glycomyces albidus sp. nov., a novel actinomycete isolated from rhizosphere soil of wheat (Triticum aestivum L.).</title>
        <authorList>
            <person name="Qian L."/>
        </authorList>
    </citation>
    <scope>NUCLEOTIDE SEQUENCE [LARGE SCALE GENOMIC DNA]</scope>
    <source>
        <strain evidence="2 3">NEAU-7082</strain>
    </source>
</reference>
<name>A0A6L5G6L8_9ACTN</name>